<protein>
    <submittedName>
        <fullName evidence="2">DUF2975 domain-containing protein</fullName>
    </submittedName>
</protein>
<keyword evidence="3" id="KW-1185">Reference proteome</keyword>
<evidence type="ECO:0000313" key="2">
    <source>
        <dbReference type="EMBL" id="QUX27736.1"/>
    </source>
</evidence>
<sequence length="216" mass="22312">MSLRKALDWSGADSALLRFVLIVLLGFQVVHGLFLLAWSTGLVPAATSAGLNVLVRDLPPGTAPRPPDVAVRGDVTVEGAGGMEIAFHDPSVAERVMLVAPALLTALAAGLVAYLLLRMVLTLDGGDPFVPANVRRMYAIALTVVTGALAVPAAEALLGAVLEHRALGADATAVFSLSLDLDGGLLPLVAVGLVIAALAEVFRRGTRLREDVEGLV</sequence>
<organism evidence="2 3">
    <name type="scientific">Nocardiopsis akebiae</name>
    <dbReference type="NCBI Taxonomy" id="2831968"/>
    <lineage>
        <taxon>Bacteria</taxon>
        <taxon>Bacillati</taxon>
        <taxon>Actinomycetota</taxon>
        <taxon>Actinomycetes</taxon>
        <taxon>Streptosporangiales</taxon>
        <taxon>Nocardiopsidaceae</taxon>
        <taxon>Nocardiopsis</taxon>
    </lineage>
</organism>
<dbReference type="RefSeq" id="WP_212640788.1">
    <property type="nucleotide sequence ID" value="NZ_CP074132.1"/>
</dbReference>
<proteinExistence type="predicted"/>
<dbReference type="Pfam" id="PF11188">
    <property type="entry name" value="DUF2975"/>
    <property type="match status" value="1"/>
</dbReference>
<gene>
    <name evidence="2" type="ORF">KGD83_20925</name>
</gene>
<keyword evidence="1" id="KW-0472">Membrane</keyword>
<name>A0ABX8C021_9ACTN</name>
<accession>A0ABX8C021</accession>
<dbReference type="Proteomes" id="UP000678016">
    <property type="component" value="Chromosome"/>
</dbReference>
<feature type="transmembrane region" description="Helical" evidence="1">
    <location>
        <begin position="96"/>
        <end position="117"/>
    </location>
</feature>
<dbReference type="EMBL" id="CP074132">
    <property type="protein sequence ID" value="QUX27736.1"/>
    <property type="molecule type" value="Genomic_DNA"/>
</dbReference>
<keyword evidence="1" id="KW-0812">Transmembrane</keyword>
<feature type="transmembrane region" description="Helical" evidence="1">
    <location>
        <begin position="184"/>
        <end position="202"/>
    </location>
</feature>
<keyword evidence="1" id="KW-1133">Transmembrane helix</keyword>
<evidence type="ECO:0000313" key="3">
    <source>
        <dbReference type="Proteomes" id="UP000678016"/>
    </source>
</evidence>
<dbReference type="InterPro" id="IPR021354">
    <property type="entry name" value="DUF2975"/>
</dbReference>
<evidence type="ECO:0000256" key="1">
    <source>
        <dbReference type="SAM" id="Phobius"/>
    </source>
</evidence>
<feature type="transmembrane region" description="Helical" evidence="1">
    <location>
        <begin position="138"/>
        <end position="162"/>
    </location>
</feature>
<feature type="transmembrane region" description="Helical" evidence="1">
    <location>
        <begin position="15"/>
        <end position="38"/>
    </location>
</feature>
<reference evidence="3" key="1">
    <citation type="submission" date="2021-05" db="EMBL/GenBank/DDBJ databases">
        <title>Direct Submission.</title>
        <authorList>
            <person name="Li K."/>
            <person name="Gao J."/>
        </authorList>
    </citation>
    <scope>NUCLEOTIDE SEQUENCE [LARGE SCALE GENOMIC DNA]</scope>
    <source>
        <strain evidence="3">HDS12</strain>
    </source>
</reference>